<dbReference type="Proteomes" id="UP001162992">
    <property type="component" value="Chromosome 13"/>
</dbReference>
<dbReference type="EMBL" id="CM055104">
    <property type="protein sequence ID" value="KAJ7533783.1"/>
    <property type="molecule type" value="Genomic_DNA"/>
</dbReference>
<organism evidence="1 2">
    <name type="scientific">Diphasiastrum complanatum</name>
    <name type="common">Issler's clubmoss</name>
    <name type="synonym">Lycopodium complanatum</name>
    <dbReference type="NCBI Taxonomy" id="34168"/>
    <lineage>
        <taxon>Eukaryota</taxon>
        <taxon>Viridiplantae</taxon>
        <taxon>Streptophyta</taxon>
        <taxon>Embryophyta</taxon>
        <taxon>Tracheophyta</taxon>
        <taxon>Lycopodiopsida</taxon>
        <taxon>Lycopodiales</taxon>
        <taxon>Lycopodiaceae</taxon>
        <taxon>Lycopodioideae</taxon>
        <taxon>Diphasiastrum</taxon>
    </lineage>
</organism>
<gene>
    <name evidence="1" type="ORF">O6H91_13G064600</name>
</gene>
<evidence type="ECO:0000313" key="2">
    <source>
        <dbReference type="Proteomes" id="UP001162992"/>
    </source>
</evidence>
<protein>
    <submittedName>
        <fullName evidence="1">Uncharacterized protein</fullName>
    </submittedName>
</protein>
<comment type="caution">
    <text evidence="1">The sequence shown here is derived from an EMBL/GenBank/DDBJ whole genome shotgun (WGS) entry which is preliminary data.</text>
</comment>
<proteinExistence type="predicted"/>
<evidence type="ECO:0000313" key="1">
    <source>
        <dbReference type="EMBL" id="KAJ7533783.1"/>
    </source>
</evidence>
<keyword evidence="2" id="KW-1185">Reference proteome</keyword>
<sequence>MNKMNGMMERLRMMAGMDADDDLPEEEPLLPTDLSQGCNLSRTQRIYGFIACLSLGLFCSILSSVVFLHPLKFAITYSLGNLLSLGSTAFLIGPQQQLNNMFDPVRLGCTLTYLVSMFFALFCSLHLHSRLLTLLAIGVEGCSLVWYTLSYIPFARAAVWQWIQSCLAIEF</sequence>
<reference evidence="2" key="1">
    <citation type="journal article" date="2024" name="Proc. Natl. Acad. Sci. U.S.A.">
        <title>Extraordinary preservation of gene collinearity over three hundred million years revealed in homosporous lycophytes.</title>
        <authorList>
            <person name="Li C."/>
            <person name="Wickell D."/>
            <person name="Kuo L.Y."/>
            <person name="Chen X."/>
            <person name="Nie B."/>
            <person name="Liao X."/>
            <person name="Peng D."/>
            <person name="Ji J."/>
            <person name="Jenkins J."/>
            <person name="Williams M."/>
            <person name="Shu S."/>
            <person name="Plott C."/>
            <person name="Barry K."/>
            <person name="Rajasekar S."/>
            <person name="Grimwood J."/>
            <person name="Han X."/>
            <person name="Sun S."/>
            <person name="Hou Z."/>
            <person name="He W."/>
            <person name="Dai G."/>
            <person name="Sun C."/>
            <person name="Schmutz J."/>
            <person name="Leebens-Mack J.H."/>
            <person name="Li F.W."/>
            <person name="Wang L."/>
        </authorList>
    </citation>
    <scope>NUCLEOTIDE SEQUENCE [LARGE SCALE GENOMIC DNA]</scope>
    <source>
        <strain evidence="2">cv. PW_Plant_1</strain>
    </source>
</reference>
<name>A0ACC2BVX5_DIPCM</name>
<accession>A0ACC2BVX5</accession>